<dbReference type="HOGENOM" id="CLU_2773848_0_0_9"/>
<organism evidence="1 2">
    <name type="scientific">Sporosarcina newyorkensis 2681</name>
    <dbReference type="NCBI Taxonomy" id="1027292"/>
    <lineage>
        <taxon>Bacteria</taxon>
        <taxon>Bacillati</taxon>
        <taxon>Bacillota</taxon>
        <taxon>Bacilli</taxon>
        <taxon>Bacillales</taxon>
        <taxon>Caryophanaceae</taxon>
        <taxon>Sporosarcina</taxon>
    </lineage>
</organism>
<comment type="caution">
    <text evidence="1">The sequence shown here is derived from an EMBL/GenBank/DDBJ whole genome shotgun (WGS) entry which is preliminary data.</text>
</comment>
<gene>
    <name evidence="1" type="ORF">HMPREF9372_0019</name>
</gene>
<name>F9DMI9_9BACL</name>
<accession>F9DMI9</accession>
<evidence type="ECO:0000313" key="1">
    <source>
        <dbReference type="EMBL" id="EGQ27977.1"/>
    </source>
</evidence>
<dbReference type="EMBL" id="AFPZ01000001">
    <property type="protein sequence ID" value="EGQ27977.1"/>
    <property type="molecule type" value="Genomic_DNA"/>
</dbReference>
<dbReference type="Proteomes" id="UP000005316">
    <property type="component" value="Unassembled WGS sequence"/>
</dbReference>
<protein>
    <submittedName>
        <fullName evidence="1">Uncharacterized protein</fullName>
    </submittedName>
</protein>
<dbReference type="AlphaFoldDB" id="F9DMI9"/>
<reference evidence="1 2" key="1">
    <citation type="submission" date="2011-04" db="EMBL/GenBank/DDBJ databases">
        <authorList>
            <person name="Muzny D."/>
            <person name="Qin X."/>
            <person name="Deng J."/>
            <person name="Jiang H."/>
            <person name="Liu Y."/>
            <person name="Qu J."/>
            <person name="Song X.-Z."/>
            <person name="Zhang L."/>
            <person name="Thornton R."/>
            <person name="Coyle M."/>
            <person name="Francisco L."/>
            <person name="Jackson L."/>
            <person name="Javaid M."/>
            <person name="Korchina V."/>
            <person name="Kovar C."/>
            <person name="Mata R."/>
            <person name="Mathew T."/>
            <person name="Ngo R."/>
            <person name="Nguyen L."/>
            <person name="Nguyen N."/>
            <person name="Okwuonu G."/>
            <person name="Ongeri F."/>
            <person name="Pham C."/>
            <person name="Simmons D."/>
            <person name="Wilczek-Boney K."/>
            <person name="Hale W."/>
            <person name="Jakkamsetti A."/>
            <person name="Pham P."/>
            <person name="Ruth R."/>
            <person name="San Lucas F."/>
            <person name="Warren J."/>
            <person name="Zhang J."/>
            <person name="Zhao Z."/>
            <person name="Zhou C."/>
            <person name="Zhu D."/>
            <person name="Lee S."/>
            <person name="Bess C."/>
            <person name="Blankenburg K."/>
            <person name="Forbes L."/>
            <person name="Fu Q."/>
            <person name="Gubbala S."/>
            <person name="Hirani K."/>
            <person name="Jayaseelan J.C."/>
            <person name="Lara F."/>
            <person name="Munidasa M."/>
            <person name="Palculict T."/>
            <person name="Patil S."/>
            <person name="Pu L.-L."/>
            <person name="Saada N."/>
            <person name="Tang L."/>
            <person name="Weissenberger G."/>
            <person name="Zhu Y."/>
            <person name="Hemphill L."/>
            <person name="Shang Y."/>
            <person name="Youmans B."/>
            <person name="Ayvaz T."/>
            <person name="Ross M."/>
            <person name="Santibanez J."/>
            <person name="Aqrawi P."/>
            <person name="Gross S."/>
            <person name="Joshi V."/>
            <person name="Fowler G."/>
            <person name="Nazareth L."/>
            <person name="Reid J."/>
            <person name="Worley K."/>
            <person name="Petrosino J."/>
            <person name="Highlander S."/>
            <person name="Gibbs R."/>
        </authorList>
    </citation>
    <scope>NUCLEOTIDE SEQUENCE [LARGE SCALE GENOMIC DNA]</scope>
    <source>
        <strain evidence="1 2">2681</strain>
    </source>
</reference>
<sequence length="69" mass="8270">MNIRFIFIQQKTPAFMAGERNTVFFPVQRISRTKIKLPADDTNFKSKIWAQYRRDIIDHKRKAGVPFER</sequence>
<evidence type="ECO:0000313" key="2">
    <source>
        <dbReference type="Proteomes" id="UP000005316"/>
    </source>
</evidence>
<proteinExistence type="predicted"/>